<organism evidence="4 5">
    <name type="scientific">Aspergillus ellipticus CBS 707.79</name>
    <dbReference type="NCBI Taxonomy" id="1448320"/>
    <lineage>
        <taxon>Eukaryota</taxon>
        <taxon>Fungi</taxon>
        <taxon>Dikarya</taxon>
        <taxon>Ascomycota</taxon>
        <taxon>Pezizomycotina</taxon>
        <taxon>Eurotiomycetes</taxon>
        <taxon>Eurotiomycetidae</taxon>
        <taxon>Eurotiales</taxon>
        <taxon>Aspergillaceae</taxon>
        <taxon>Aspergillus</taxon>
        <taxon>Aspergillus subgen. Circumdati</taxon>
    </lineage>
</organism>
<dbReference type="VEuPathDB" id="FungiDB:BO71DRAFT_450119"/>
<evidence type="ECO:0000256" key="1">
    <source>
        <dbReference type="ARBA" id="ARBA00001933"/>
    </source>
</evidence>
<dbReference type="SUPFAM" id="SSF53383">
    <property type="entry name" value="PLP-dependent transferases"/>
    <property type="match status" value="1"/>
</dbReference>
<evidence type="ECO:0000256" key="3">
    <source>
        <dbReference type="RuleBase" id="RU003560"/>
    </source>
</evidence>
<dbReference type="PANTHER" id="PTHR43713">
    <property type="entry name" value="GLUTAMATE-1-SEMIALDEHYDE 2,1-AMINOMUTASE"/>
    <property type="match status" value="1"/>
</dbReference>
<dbReference type="GO" id="GO:0030170">
    <property type="term" value="F:pyridoxal phosphate binding"/>
    <property type="evidence" value="ECO:0007669"/>
    <property type="project" value="InterPro"/>
</dbReference>
<keyword evidence="4" id="KW-0808">Transferase</keyword>
<dbReference type="GO" id="GO:0008483">
    <property type="term" value="F:transaminase activity"/>
    <property type="evidence" value="ECO:0007669"/>
    <property type="project" value="InterPro"/>
</dbReference>
<comment type="similarity">
    <text evidence="3">Belongs to the class-III pyridoxal-phosphate-dependent aminotransferase family.</text>
</comment>
<evidence type="ECO:0000313" key="5">
    <source>
        <dbReference type="Proteomes" id="UP000247810"/>
    </source>
</evidence>
<dbReference type="STRING" id="1448320.A0A319DJP8"/>
<dbReference type="Pfam" id="PF00202">
    <property type="entry name" value="Aminotran_3"/>
    <property type="match status" value="2"/>
</dbReference>
<dbReference type="PANTHER" id="PTHR43713:SF3">
    <property type="entry name" value="GLUTAMATE-1-SEMIALDEHYDE 2,1-AMINOMUTASE 1, CHLOROPLASTIC-RELATED"/>
    <property type="match status" value="1"/>
</dbReference>
<accession>A0A319DJP8</accession>
<dbReference type="InterPro" id="IPR005814">
    <property type="entry name" value="Aminotrans_3"/>
</dbReference>
<dbReference type="Gene3D" id="3.90.1150.10">
    <property type="entry name" value="Aspartate Aminotransferase, domain 1"/>
    <property type="match status" value="1"/>
</dbReference>
<gene>
    <name evidence="4" type="ORF">BO71DRAFT_450119</name>
</gene>
<dbReference type="AlphaFoldDB" id="A0A319DJP8"/>
<dbReference type="InterPro" id="IPR015424">
    <property type="entry name" value="PyrdxlP-dep_Trfase"/>
</dbReference>
<evidence type="ECO:0000256" key="2">
    <source>
        <dbReference type="ARBA" id="ARBA00022898"/>
    </source>
</evidence>
<reference evidence="4 5" key="1">
    <citation type="submission" date="2018-02" db="EMBL/GenBank/DDBJ databases">
        <title>The genomes of Aspergillus section Nigri reveals drivers in fungal speciation.</title>
        <authorList>
            <consortium name="DOE Joint Genome Institute"/>
            <person name="Vesth T.C."/>
            <person name="Nybo J."/>
            <person name="Theobald S."/>
            <person name="Brandl J."/>
            <person name="Frisvad J.C."/>
            <person name="Nielsen K.F."/>
            <person name="Lyhne E.K."/>
            <person name="Kogle M.E."/>
            <person name="Kuo A."/>
            <person name="Riley R."/>
            <person name="Clum A."/>
            <person name="Nolan M."/>
            <person name="Lipzen A."/>
            <person name="Salamov A."/>
            <person name="Henrissat B."/>
            <person name="Wiebenga A."/>
            <person name="De vries R.P."/>
            <person name="Grigoriev I.V."/>
            <person name="Mortensen U.H."/>
            <person name="Andersen M.R."/>
            <person name="Baker S.E."/>
        </authorList>
    </citation>
    <scope>NUCLEOTIDE SEQUENCE [LARGE SCALE GENOMIC DNA]</scope>
    <source>
        <strain evidence="4 5">CBS 707.79</strain>
    </source>
</reference>
<dbReference type="Proteomes" id="UP000247810">
    <property type="component" value="Unassembled WGS sequence"/>
</dbReference>
<dbReference type="InterPro" id="IPR015422">
    <property type="entry name" value="PyrdxlP-dep_Trfase_small"/>
</dbReference>
<dbReference type="OrthoDB" id="425114at2759"/>
<keyword evidence="2 3" id="KW-0663">Pyridoxal phosphate</keyword>
<proteinExistence type="inferred from homology"/>
<keyword evidence="5" id="KW-1185">Reference proteome</keyword>
<sequence>MSTPEPALTAYLTKYALKNPTSASTITTTRPYLPSGTARAILHHAPHPLVFSGGHDCHLTSLDGHTYLDFVSEYTAGMFGHSHPAIIAAIDQVTKTGFTLGGANPKEGELARLLVDRFPSIDRLRFCNSGTEANMFALGVGTVFTGRKKILVFDNGYHGGTLSFGAPPSALMLPHEFTIGAYNDTSAPIDADVGVILVEPLQTAGGMIPATRAFLQFLRDEATRVGAVLVFDEVVTSRLHYGGLQEYFGIVPDMTTIGKHFGGGFSFGAFGGTKEIMDLFEPGNERYLPQSGTWNNNVFSMSAGVVAVGLMSREAVEGANRLGDVLREGIQRVFEERGKGVCVTRGFGSAVGLVFLGDDADKWRDLFYFYLLDQGVYIGHRGFLAVNLVHRMEHVERVLEVTKAFCEEFL</sequence>
<comment type="cofactor">
    <cofactor evidence="1">
        <name>pyridoxal 5'-phosphate</name>
        <dbReference type="ChEBI" id="CHEBI:597326"/>
    </cofactor>
</comment>
<dbReference type="EMBL" id="KZ825873">
    <property type="protein sequence ID" value="PYH94327.1"/>
    <property type="molecule type" value="Genomic_DNA"/>
</dbReference>
<dbReference type="Gene3D" id="3.40.640.10">
    <property type="entry name" value="Type I PLP-dependent aspartate aminotransferase-like (Major domain)"/>
    <property type="match status" value="1"/>
</dbReference>
<evidence type="ECO:0000313" key="4">
    <source>
        <dbReference type="EMBL" id="PYH94327.1"/>
    </source>
</evidence>
<dbReference type="InterPro" id="IPR015421">
    <property type="entry name" value="PyrdxlP-dep_Trfase_major"/>
</dbReference>
<dbReference type="PIRSF" id="PIRSF000521">
    <property type="entry name" value="Transaminase_4ab_Lys_Orn"/>
    <property type="match status" value="1"/>
</dbReference>
<protein>
    <submittedName>
        <fullName evidence="4">PLP-dependent transferase</fullName>
    </submittedName>
</protein>
<name>A0A319DJP8_9EURO</name>